<proteinExistence type="inferred from homology"/>
<keyword evidence="5 12" id="KW-0132">Cell division</keyword>
<comment type="similarity">
    <text evidence="2">Belongs to the ZapA family. Type 1 subfamily.</text>
</comment>
<dbReference type="GeneID" id="300133594"/>
<dbReference type="SUPFAM" id="SSF102829">
    <property type="entry name" value="Cell division protein ZapA-like"/>
    <property type="match status" value="1"/>
</dbReference>
<keyword evidence="13" id="KW-1185">Reference proteome</keyword>
<dbReference type="Pfam" id="PF05164">
    <property type="entry name" value="ZapA"/>
    <property type="match status" value="1"/>
</dbReference>
<sequence length="102" mass="11393">MSSQNNSIELSVLGQILRLNCPVEQQDDLRQAARALDQRVSEMKERTGILQLDKVLSIVALNLSYELIQQAQKTQMIENAVSTQIQQLGSSLQTVLAQKLNN</sequence>
<evidence type="ECO:0000256" key="7">
    <source>
        <dbReference type="ARBA" id="ARBA00023210"/>
    </source>
</evidence>
<evidence type="ECO:0000256" key="1">
    <source>
        <dbReference type="ARBA" id="ARBA00004496"/>
    </source>
</evidence>
<comment type="subcellular location">
    <subcellularLocation>
        <location evidence="1">Cytoplasm</location>
    </subcellularLocation>
</comment>
<evidence type="ECO:0000256" key="6">
    <source>
        <dbReference type="ARBA" id="ARBA00023054"/>
    </source>
</evidence>
<dbReference type="AlphaFoldDB" id="A0A379ATC7"/>
<comment type="subunit">
    <text evidence="10">Homodimer. Interacts with FtsZ.</text>
</comment>
<dbReference type="GO" id="GO:0032153">
    <property type="term" value="C:cell division site"/>
    <property type="evidence" value="ECO:0007669"/>
    <property type="project" value="TreeGrafter"/>
</dbReference>
<evidence type="ECO:0000256" key="2">
    <source>
        <dbReference type="ARBA" id="ARBA00010074"/>
    </source>
</evidence>
<evidence type="ECO:0000256" key="3">
    <source>
        <dbReference type="ARBA" id="ARBA00015195"/>
    </source>
</evidence>
<keyword evidence="8" id="KW-0131">Cell cycle</keyword>
<dbReference type="Gene3D" id="3.30.160.880">
    <property type="entry name" value="Cell division protein ZapA protomer, N-terminal domain"/>
    <property type="match status" value="1"/>
</dbReference>
<name>A0A379ATC7_AVIAV</name>
<dbReference type="Proteomes" id="UP000255098">
    <property type="component" value="Unassembled WGS sequence"/>
</dbReference>
<dbReference type="GO" id="GO:0000917">
    <property type="term" value="P:division septum assembly"/>
    <property type="evidence" value="ECO:0007669"/>
    <property type="project" value="UniProtKB-KW"/>
</dbReference>
<organism evidence="12 13">
    <name type="scientific">Avibacterium avium</name>
    <name type="common">Pasteurella avium</name>
    <dbReference type="NCBI Taxonomy" id="751"/>
    <lineage>
        <taxon>Bacteria</taxon>
        <taxon>Pseudomonadati</taxon>
        <taxon>Pseudomonadota</taxon>
        <taxon>Gammaproteobacteria</taxon>
        <taxon>Pasteurellales</taxon>
        <taxon>Pasteurellaceae</taxon>
        <taxon>Avibacterium</taxon>
    </lineage>
</organism>
<dbReference type="GO" id="GO:0030428">
    <property type="term" value="C:cell septum"/>
    <property type="evidence" value="ECO:0007669"/>
    <property type="project" value="TreeGrafter"/>
</dbReference>
<dbReference type="PANTHER" id="PTHR34981:SF1">
    <property type="entry name" value="CELL DIVISION PROTEIN ZAPA"/>
    <property type="match status" value="1"/>
</dbReference>
<keyword evidence="7" id="KW-0717">Septation</keyword>
<dbReference type="GO" id="GO:0043093">
    <property type="term" value="P:FtsZ-dependent cytokinesis"/>
    <property type="evidence" value="ECO:0007669"/>
    <property type="project" value="TreeGrafter"/>
</dbReference>
<dbReference type="GO" id="GO:0005829">
    <property type="term" value="C:cytosol"/>
    <property type="evidence" value="ECO:0007669"/>
    <property type="project" value="TreeGrafter"/>
</dbReference>
<evidence type="ECO:0000256" key="11">
    <source>
        <dbReference type="ARBA" id="ARBA00033158"/>
    </source>
</evidence>
<evidence type="ECO:0000256" key="8">
    <source>
        <dbReference type="ARBA" id="ARBA00023306"/>
    </source>
</evidence>
<gene>
    <name evidence="12" type="primary">zapA</name>
    <name evidence="12" type="ORF">NCTC11297_01392</name>
</gene>
<protein>
    <recommendedName>
        <fullName evidence="3">Cell division protein ZapA</fullName>
    </recommendedName>
    <alternativeName>
        <fullName evidence="11">Z ring-associated protein ZapA</fullName>
    </alternativeName>
</protein>
<keyword evidence="6" id="KW-0175">Coiled coil</keyword>
<dbReference type="EMBL" id="UGSP01000001">
    <property type="protein sequence ID" value="SUB24353.1"/>
    <property type="molecule type" value="Genomic_DNA"/>
</dbReference>
<dbReference type="GO" id="GO:0000921">
    <property type="term" value="P:septin ring assembly"/>
    <property type="evidence" value="ECO:0007669"/>
    <property type="project" value="TreeGrafter"/>
</dbReference>
<evidence type="ECO:0000256" key="9">
    <source>
        <dbReference type="ARBA" id="ARBA00024910"/>
    </source>
</evidence>
<comment type="function">
    <text evidence="9">Activator of cell division through the inhibition of FtsZ GTPase activity, therefore promoting FtsZ assembly into bundles of protofilaments necessary for the formation of the division Z ring. It is recruited early at mid-cell but it is not essential for cell division.</text>
</comment>
<dbReference type="InterPro" id="IPR007838">
    <property type="entry name" value="Cell_div_ZapA-like"/>
</dbReference>
<evidence type="ECO:0000313" key="13">
    <source>
        <dbReference type="Proteomes" id="UP000255098"/>
    </source>
</evidence>
<accession>A0A379ATC7</accession>
<dbReference type="PANTHER" id="PTHR34981">
    <property type="entry name" value="CELL DIVISION PROTEIN ZAPA"/>
    <property type="match status" value="1"/>
</dbReference>
<evidence type="ECO:0000256" key="5">
    <source>
        <dbReference type="ARBA" id="ARBA00022618"/>
    </source>
</evidence>
<evidence type="ECO:0000256" key="10">
    <source>
        <dbReference type="ARBA" id="ARBA00026068"/>
    </source>
</evidence>
<dbReference type="RefSeq" id="WP_115249571.1">
    <property type="nucleotide sequence ID" value="NZ_UGSP01000001.1"/>
</dbReference>
<dbReference type="InterPro" id="IPR036192">
    <property type="entry name" value="Cell_div_ZapA-like_sf"/>
</dbReference>
<keyword evidence="4" id="KW-0963">Cytoplasm</keyword>
<evidence type="ECO:0000313" key="12">
    <source>
        <dbReference type="EMBL" id="SUB24353.1"/>
    </source>
</evidence>
<dbReference type="Gene3D" id="1.20.5.50">
    <property type="match status" value="1"/>
</dbReference>
<evidence type="ECO:0000256" key="4">
    <source>
        <dbReference type="ARBA" id="ARBA00022490"/>
    </source>
</evidence>
<dbReference type="InterPro" id="IPR042233">
    <property type="entry name" value="Cell_div_ZapA_N"/>
</dbReference>
<reference evidence="12 13" key="1">
    <citation type="submission" date="2018-06" db="EMBL/GenBank/DDBJ databases">
        <authorList>
            <consortium name="Pathogen Informatics"/>
            <person name="Doyle S."/>
        </authorList>
    </citation>
    <scope>NUCLEOTIDE SEQUENCE [LARGE SCALE GENOMIC DNA]</scope>
    <source>
        <strain evidence="13">NCTC 11297</strain>
    </source>
</reference>